<gene>
    <name evidence="1" type="ORF">GCM10010384_17620</name>
</gene>
<reference evidence="2" key="1">
    <citation type="journal article" date="2019" name="Int. J. Syst. Evol. Microbiol.">
        <title>The Global Catalogue of Microorganisms (GCM) 10K type strain sequencing project: providing services to taxonomists for standard genome sequencing and annotation.</title>
        <authorList>
            <consortium name="The Broad Institute Genomics Platform"/>
            <consortium name="The Broad Institute Genome Sequencing Center for Infectious Disease"/>
            <person name="Wu L."/>
            <person name="Ma J."/>
        </authorList>
    </citation>
    <scope>NUCLEOTIDE SEQUENCE [LARGE SCALE GENOMIC DNA]</scope>
    <source>
        <strain evidence="2">JCM 4957</strain>
    </source>
</reference>
<accession>A0ABQ2ZCU9</accession>
<name>A0ABQ2ZCU9_9ACTN</name>
<dbReference type="EMBL" id="BMWE01000004">
    <property type="protein sequence ID" value="GGY12710.1"/>
    <property type="molecule type" value="Genomic_DNA"/>
</dbReference>
<dbReference type="Proteomes" id="UP000653308">
    <property type="component" value="Unassembled WGS sequence"/>
</dbReference>
<keyword evidence="2" id="KW-1185">Reference proteome</keyword>
<evidence type="ECO:0000313" key="2">
    <source>
        <dbReference type="Proteomes" id="UP000653308"/>
    </source>
</evidence>
<organism evidence="1 2">
    <name type="scientific">Streptomyces djakartensis</name>
    <dbReference type="NCBI Taxonomy" id="68193"/>
    <lineage>
        <taxon>Bacteria</taxon>
        <taxon>Bacillati</taxon>
        <taxon>Actinomycetota</taxon>
        <taxon>Actinomycetes</taxon>
        <taxon>Kitasatosporales</taxon>
        <taxon>Streptomycetaceae</taxon>
        <taxon>Streptomyces</taxon>
    </lineage>
</organism>
<protein>
    <submittedName>
        <fullName evidence="1">Uncharacterized protein</fullName>
    </submittedName>
</protein>
<sequence>MPRLIVEGRHEFTQLRVLDSLMREVAAGTHMLTAHLPRGIYRVEARVPGAVDERLVTLPSSGWIHLKDLAPILDSPVPLHDVRTHRAIHEAAAVHESRKVHLDWGTNSSGQLFIFVRTDGSPRSLPPVLTVETLDREPIASVAEDGVGDLGMGFYALSVALPPGTYLLTHQVSDLGLRGQAVFVEEGWQTQLFVPWGAEGGASDFPGGEAELERSLFTMVPRAAGFSPKAAWQYTHVEAALDGLAEGRIILSRKDERALRNGKFDNPILALIGAYGLAFGFVNYYKCEIGDEDRAEWSSVIANRILQLIPHSPDAHLVRHLLCGPGSLPEFDQMGGVGTPAAPALTAFGEPPIFADGIEALIGRAVTDERIIPAGSWNARMASVRTSGSVYSRWDLDIDPRQQIRDVLAAAHAVGILDSAALSAHSGLPLSLVQEAGVT</sequence>
<evidence type="ECO:0000313" key="1">
    <source>
        <dbReference type="EMBL" id="GGY12710.1"/>
    </source>
</evidence>
<comment type="caution">
    <text evidence="1">The sequence shown here is derived from an EMBL/GenBank/DDBJ whole genome shotgun (WGS) entry which is preliminary data.</text>
</comment>
<proteinExistence type="predicted"/>